<dbReference type="PROSITE" id="PS51707">
    <property type="entry name" value="CYTH"/>
    <property type="match status" value="1"/>
</dbReference>
<evidence type="ECO:0000313" key="3">
    <source>
        <dbReference type="EMBL" id="SDO65227.1"/>
    </source>
</evidence>
<feature type="domain" description="CYTH" evidence="2">
    <location>
        <begin position="24"/>
        <end position="170"/>
    </location>
</feature>
<dbReference type="STRING" id="582672.SAMN05216360_1336"/>
<reference evidence="4" key="1">
    <citation type="submission" date="2016-10" db="EMBL/GenBank/DDBJ databases">
        <authorList>
            <person name="Varghese N."/>
            <person name="Submissions S."/>
        </authorList>
    </citation>
    <scope>NUCLEOTIDE SEQUENCE [LARGE SCALE GENOMIC DNA]</scope>
    <source>
        <strain evidence="4">BL47</strain>
    </source>
</reference>
<evidence type="ECO:0000259" key="2">
    <source>
        <dbReference type="PROSITE" id="PS51707"/>
    </source>
</evidence>
<organism evidence="3 4">
    <name type="scientific">Methylobacterium phyllostachyos</name>
    <dbReference type="NCBI Taxonomy" id="582672"/>
    <lineage>
        <taxon>Bacteria</taxon>
        <taxon>Pseudomonadati</taxon>
        <taxon>Pseudomonadota</taxon>
        <taxon>Alphaproteobacteria</taxon>
        <taxon>Hyphomicrobiales</taxon>
        <taxon>Methylobacteriaceae</taxon>
        <taxon>Methylobacterium</taxon>
    </lineage>
</organism>
<evidence type="ECO:0000256" key="1">
    <source>
        <dbReference type="PIRSR" id="PIRSR016487-1"/>
    </source>
</evidence>
<keyword evidence="4" id="KW-1185">Reference proteome</keyword>
<dbReference type="PANTHER" id="PTHR40114">
    <property type="entry name" value="SLR0698 PROTEIN"/>
    <property type="match status" value="1"/>
</dbReference>
<evidence type="ECO:0000313" key="4">
    <source>
        <dbReference type="Proteomes" id="UP000198704"/>
    </source>
</evidence>
<dbReference type="InterPro" id="IPR033469">
    <property type="entry name" value="CYTH-like_dom_sf"/>
</dbReference>
<dbReference type="Proteomes" id="UP000198704">
    <property type="component" value="Unassembled WGS sequence"/>
</dbReference>
<accession>A0A1H0LAJ5</accession>
<dbReference type="Gene3D" id="2.40.320.10">
    <property type="entry name" value="Hypothetical Protein Pfu-838710-001"/>
    <property type="match status" value="1"/>
</dbReference>
<dbReference type="Pfam" id="PF01928">
    <property type="entry name" value="CYTH"/>
    <property type="match status" value="1"/>
</dbReference>
<gene>
    <name evidence="3" type="ORF">SAMN05216360_1336</name>
</gene>
<dbReference type="SUPFAM" id="SSF55154">
    <property type="entry name" value="CYTH-like phosphatases"/>
    <property type="match status" value="1"/>
</dbReference>
<proteinExistence type="predicted"/>
<dbReference type="InterPro" id="IPR012042">
    <property type="entry name" value="NeuTTM/CthTTM-like"/>
</dbReference>
<dbReference type="PANTHER" id="PTHR40114:SF1">
    <property type="entry name" value="SLR0698 PROTEIN"/>
    <property type="match status" value="1"/>
</dbReference>
<sequence>MARLRGADFWANALPFNGPEGSMAVEIERKFIARPDVLAHCRSGTPLVQGYLYTDDANTIRIRQAGQRMLITWKSPRRGICRDEIEFAVAPVDGAALLARVPAGRRLEKTRFRVEHAGATWDVDVFGGALSGLILAEIELEREDQPVILPPWVGREVTDDARYRNSRLAGGAMPERSAA</sequence>
<dbReference type="CDD" id="cd07891">
    <property type="entry name" value="CYTH-like_CthTTM-like_1"/>
    <property type="match status" value="1"/>
</dbReference>
<name>A0A1H0LAJ5_9HYPH</name>
<dbReference type="SMART" id="SM01118">
    <property type="entry name" value="CYTH"/>
    <property type="match status" value="1"/>
</dbReference>
<feature type="active site" description="Proton acceptor" evidence="1">
    <location>
        <position position="51"/>
    </location>
</feature>
<protein>
    <submittedName>
        <fullName evidence="3">CYTH domain-containing protein</fullName>
    </submittedName>
</protein>
<dbReference type="InterPro" id="IPR023577">
    <property type="entry name" value="CYTH_domain"/>
</dbReference>
<dbReference type="AlphaFoldDB" id="A0A1H0LAJ5"/>
<dbReference type="PIRSF" id="PIRSF016487">
    <property type="entry name" value="CYTH_UCP016487"/>
    <property type="match status" value="1"/>
</dbReference>
<dbReference type="EMBL" id="FNHS01000033">
    <property type="protein sequence ID" value="SDO65227.1"/>
    <property type="molecule type" value="Genomic_DNA"/>
</dbReference>